<dbReference type="Gene3D" id="1.20.1250.20">
    <property type="entry name" value="MFS general substrate transporter like domains"/>
    <property type="match status" value="1"/>
</dbReference>
<feature type="transmembrane region" description="Helical" evidence="6">
    <location>
        <begin position="442"/>
        <end position="468"/>
    </location>
</feature>
<comment type="subcellular location">
    <subcellularLocation>
        <location evidence="1">Membrane</location>
        <topology evidence="1">Multi-pass membrane protein</topology>
    </subcellularLocation>
</comment>
<proteinExistence type="predicted"/>
<dbReference type="InterPro" id="IPR020846">
    <property type="entry name" value="MFS_dom"/>
</dbReference>
<reference evidence="8 9" key="1">
    <citation type="journal article" date="2019" name="Mol. Biol. Evol.">
        <title>Blast fungal genomes show frequent chromosomal changes, gene gains and losses, and effector gene turnover.</title>
        <authorList>
            <person name="Gomez Luciano L.B."/>
            <person name="Jason Tsai I."/>
            <person name="Chuma I."/>
            <person name="Tosa Y."/>
            <person name="Chen Y.H."/>
            <person name="Li J.Y."/>
            <person name="Li M.Y."/>
            <person name="Jade Lu M.Y."/>
            <person name="Nakayashiki H."/>
            <person name="Li W.H."/>
        </authorList>
    </citation>
    <scope>NUCLEOTIDE SEQUENCE [LARGE SCALE GENOMIC DNA]</scope>
    <source>
        <strain evidence="8">MZ5-1-6</strain>
    </source>
</reference>
<dbReference type="PRINTS" id="PR01036">
    <property type="entry name" value="TCRTETB"/>
</dbReference>
<dbReference type="InterPro" id="IPR011701">
    <property type="entry name" value="MFS"/>
</dbReference>
<dbReference type="EMBL" id="CP034204">
    <property type="protein sequence ID" value="QBZ54377.1"/>
    <property type="molecule type" value="Genomic_DNA"/>
</dbReference>
<feature type="transmembrane region" description="Helical" evidence="6">
    <location>
        <begin position="269"/>
        <end position="288"/>
    </location>
</feature>
<dbReference type="AlphaFoldDB" id="A0A4P7MW89"/>
<feature type="transmembrane region" description="Helical" evidence="6">
    <location>
        <begin position="106"/>
        <end position="124"/>
    </location>
</feature>
<feature type="transmembrane region" description="Helical" evidence="6">
    <location>
        <begin position="161"/>
        <end position="184"/>
    </location>
</feature>
<evidence type="ECO:0000256" key="6">
    <source>
        <dbReference type="SAM" id="Phobius"/>
    </source>
</evidence>
<keyword evidence="3 6" id="KW-1133">Transmembrane helix</keyword>
<accession>A0A4P7MW89</accession>
<feature type="compositionally biased region" description="Polar residues" evidence="5">
    <location>
        <begin position="1"/>
        <end position="18"/>
    </location>
</feature>
<gene>
    <name evidence="8" type="ORF">PoMZ_10075</name>
</gene>
<feature type="transmembrane region" description="Helical" evidence="6">
    <location>
        <begin position="70"/>
        <end position="94"/>
    </location>
</feature>
<organism evidence="8 9">
    <name type="scientific">Pyricularia oryzae</name>
    <name type="common">Rice blast fungus</name>
    <name type="synonym">Magnaporthe oryzae</name>
    <dbReference type="NCBI Taxonomy" id="318829"/>
    <lineage>
        <taxon>Eukaryota</taxon>
        <taxon>Fungi</taxon>
        <taxon>Dikarya</taxon>
        <taxon>Ascomycota</taxon>
        <taxon>Pezizomycotina</taxon>
        <taxon>Sordariomycetes</taxon>
        <taxon>Sordariomycetidae</taxon>
        <taxon>Magnaporthales</taxon>
        <taxon>Pyriculariaceae</taxon>
        <taxon>Pyricularia</taxon>
    </lineage>
</organism>
<name>A0A4P7MW89_PYROR</name>
<feature type="transmembrane region" description="Helical" evidence="6">
    <location>
        <begin position="550"/>
        <end position="566"/>
    </location>
</feature>
<feature type="transmembrane region" description="Helical" evidence="6">
    <location>
        <begin position="385"/>
        <end position="403"/>
    </location>
</feature>
<dbReference type="GO" id="GO:0022857">
    <property type="term" value="F:transmembrane transporter activity"/>
    <property type="evidence" value="ECO:0007669"/>
    <property type="project" value="InterPro"/>
</dbReference>
<evidence type="ECO:0000256" key="2">
    <source>
        <dbReference type="ARBA" id="ARBA00022692"/>
    </source>
</evidence>
<feature type="transmembrane region" description="Helical" evidence="6">
    <location>
        <begin position="300"/>
        <end position="319"/>
    </location>
</feature>
<feature type="transmembrane region" description="Helical" evidence="6">
    <location>
        <begin position="410"/>
        <end position="430"/>
    </location>
</feature>
<keyword evidence="4 6" id="KW-0472">Membrane</keyword>
<evidence type="ECO:0000256" key="3">
    <source>
        <dbReference type="ARBA" id="ARBA00022989"/>
    </source>
</evidence>
<evidence type="ECO:0000313" key="8">
    <source>
        <dbReference type="EMBL" id="QBZ54377.1"/>
    </source>
</evidence>
<evidence type="ECO:0000256" key="1">
    <source>
        <dbReference type="ARBA" id="ARBA00004141"/>
    </source>
</evidence>
<feature type="transmembrane region" description="Helical" evidence="6">
    <location>
        <begin position="224"/>
        <end position="248"/>
    </location>
</feature>
<feature type="region of interest" description="Disordered" evidence="5">
    <location>
        <begin position="1"/>
        <end position="58"/>
    </location>
</feature>
<dbReference type="SUPFAM" id="SSF103473">
    <property type="entry name" value="MFS general substrate transporter"/>
    <property type="match status" value="1"/>
</dbReference>
<dbReference type="Pfam" id="PF07690">
    <property type="entry name" value="MFS_1"/>
    <property type="match status" value="1"/>
</dbReference>
<evidence type="ECO:0000256" key="4">
    <source>
        <dbReference type="ARBA" id="ARBA00023136"/>
    </source>
</evidence>
<sequence length="588" mass="62953">MEQSVTSDQEMANVSKDTNGIEKDGAVGKSANGLPMENVNNIRGSTASTTGNTPDASPEKVFHTGWRLHALTTGMCIGLLLSSLETTIVSTSLVSIVDQLQGFDKASWIVTAYLATNTGFLIIYSKLSDILGCKMMLLTALVIFTIFSIACGASDSMTSLIIFRALQGMGGSGIYSLSTLMVPLMVPPAKFATYITIVTSIFAISSVLGPIVGGAIADKTSWRWVFYINGPGGALAVLLVAFSVPFGFPYGKSRVFLDNLRSRRTWRRIDFAGAFASLATSILLIFALQQGGVMYPWNSAPIVSTFVLSGVLWLFLLGWERWLSARNGICEPVFPQRLITNRFVLGLLLNGFLTGAPFMTTVINIPQRLQTVNSFSAIDAGIRMLPLLLLTPVASALSGLMVARLRVPPLFVLILGAALQCIGVGLFSSIGHSNLQVPAAQYGYQVLMGLGFGFSLSTILMMATIVVAEKDLAVTMGAATQLRVLGGTIGLAVAAALLMDNIRSEAARFLTPAELSSVLSSSGNIRLLSSEKQLETRMVFAAAYSRQMRAMLYFSLGALLSVMLLVEKKPRRVVDKTAGQNQESARSS</sequence>
<protein>
    <recommendedName>
        <fullName evidence="7">Major facilitator superfamily (MFS) profile domain-containing protein</fullName>
    </recommendedName>
</protein>
<dbReference type="Proteomes" id="UP000294847">
    <property type="component" value="Chromosome 1"/>
</dbReference>
<dbReference type="PROSITE" id="PS50850">
    <property type="entry name" value="MFS"/>
    <property type="match status" value="1"/>
</dbReference>
<feature type="compositionally biased region" description="Polar residues" evidence="5">
    <location>
        <begin position="38"/>
        <end position="55"/>
    </location>
</feature>
<feature type="transmembrane region" description="Helical" evidence="6">
    <location>
        <begin position="191"/>
        <end position="212"/>
    </location>
</feature>
<dbReference type="PANTHER" id="PTHR23501:SF43">
    <property type="entry name" value="MULTIDRUG TRANSPORTER, PUTATIVE (AFU_ORTHOLOGUE AFUA_6G03040)-RELATED"/>
    <property type="match status" value="1"/>
</dbReference>
<feature type="transmembrane region" description="Helical" evidence="6">
    <location>
        <begin position="136"/>
        <end position="155"/>
    </location>
</feature>
<evidence type="ECO:0000256" key="5">
    <source>
        <dbReference type="SAM" id="MobiDB-lite"/>
    </source>
</evidence>
<evidence type="ECO:0000259" key="7">
    <source>
        <dbReference type="PROSITE" id="PS50850"/>
    </source>
</evidence>
<feature type="transmembrane region" description="Helical" evidence="6">
    <location>
        <begin position="480"/>
        <end position="499"/>
    </location>
</feature>
<evidence type="ECO:0000313" key="9">
    <source>
        <dbReference type="Proteomes" id="UP000294847"/>
    </source>
</evidence>
<feature type="domain" description="Major facilitator superfamily (MFS) profile" evidence="7">
    <location>
        <begin position="71"/>
        <end position="573"/>
    </location>
</feature>
<keyword evidence="2 6" id="KW-0812">Transmembrane</keyword>
<dbReference type="PANTHER" id="PTHR23501">
    <property type="entry name" value="MAJOR FACILITATOR SUPERFAMILY"/>
    <property type="match status" value="1"/>
</dbReference>
<feature type="transmembrane region" description="Helical" evidence="6">
    <location>
        <begin position="343"/>
        <end position="365"/>
    </location>
</feature>
<dbReference type="GO" id="GO:0005886">
    <property type="term" value="C:plasma membrane"/>
    <property type="evidence" value="ECO:0007669"/>
    <property type="project" value="TreeGrafter"/>
</dbReference>
<dbReference type="InterPro" id="IPR036259">
    <property type="entry name" value="MFS_trans_sf"/>
</dbReference>